<dbReference type="AlphaFoldDB" id="A0A1D8B2Y5"/>
<keyword evidence="5" id="KW-0547">Nucleotide-binding</keyword>
<evidence type="ECO:0000256" key="8">
    <source>
        <dbReference type="ARBA" id="ARBA00023136"/>
    </source>
</evidence>
<dbReference type="SMART" id="SM00382">
    <property type="entry name" value="AAA"/>
    <property type="match status" value="2"/>
</dbReference>
<dbReference type="InterPro" id="IPR017871">
    <property type="entry name" value="ABC_transporter-like_CS"/>
</dbReference>
<feature type="domain" description="ABC transporter" evidence="10">
    <location>
        <begin position="253"/>
        <end position="497"/>
    </location>
</feature>
<dbReference type="Pfam" id="PF00005">
    <property type="entry name" value="ABC_tran"/>
    <property type="match status" value="2"/>
</dbReference>
<dbReference type="InterPro" id="IPR003439">
    <property type="entry name" value="ABC_transporter-like_ATP-bd"/>
</dbReference>
<feature type="domain" description="ABC transporter" evidence="10">
    <location>
        <begin position="6"/>
        <end position="242"/>
    </location>
</feature>
<dbReference type="InterPro" id="IPR003593">
    <property type="entry name" value="AAA+_ATPase"/>
</dbReference>
<evidence type="ECO:0000256" key="4">
    <source>
        <dbReference type="ARBA" id="ARBA00022737"/>
    </source>
</evidence>
<keyword evidence="6" id="KW-0067">ATP-binding</keyword>
<dbReference type="Gene3D" id="3.40.50.300">
    <property type="entry name" value="P-loop containing nucleotide triphosphate hydrolases"/>
    <property type="match status" value="2"/>
</dbReference>
<keyword evidence="8" id="KW-0472">Membrane</keyword>
<evidence type="ECO:0000256" key="9">
    <source>
        <dbReference type="SAM" id="MobiDB-lite"/>
    </source>
</evidence>
<evidence type="ECO:0000259" key="10">
    <source>
        <dbReference type="PROSITE" id="PS50893"/>
    </source>
</evidence>
<keyword evidence="3" id="KW-0762">Sugar transport</keyword>
<feature type="region of interest" description="Disordered" evidence="9">
    <location>
        <begin position="492"/>
        <end position="518"/>
    </location>
</feature>
<evidence type="ECO:0000256" key="5">
    <source>
        <dbReference type="ARBA" id="ARBA00022741"/>
    </source>
</evidence>
<evidence type="ECO:0000313" key="11">
    <source>
        <dbReference type="EMBL" id="AOS47503.1"/>
    </source>
</evidence>
<evidence type="ECO:0000256" key="1">
    <source>
        <dbReference type="ARBA" id="ARBA00022448"/>
    </source>
</evidence>
<name>A0A1D8B2Y5_9ACTO</name>
<dbReference type="STRING" id="178339.BH719_06290"/>
<keyword evidence="4" id="KW-0677">Repeat</keyword>
<protein>
    <submittedName>
        <fullName evidence="11">Lipase</fullName>
    </submittedName>
</protein>
<sequence length="518" mass="55222">MEAPLLTVSSVSKSFKGVHALQGIDLELAPGEIHCLAGENGSGKSTLIKVISGVHAPDSGSITIDGITWDRLTPLEAIAAGVQVIYQDFSVFPNLSVMENLALTTEVAAGRALVNWKRFRAIAERAVATIGFKVDLDAKVGDLSVADKQLVAICRALISDARVIIMDEPTTALTKNEVAALFRIILDLRARGIAILFVSHKLEEVFEIAERFTILRNGRKIITCPKEDLDRRSFAKHMTGKEFDETRFEPTALSDEPVLEVEGLSAPGAFEDVSFELRRGEILGITGLLGSGRTELALALFGAHPTQAGTIRVQGDEVRLRSVNDAIDAGIAYVPEDRLTEGLFLSRSIGENIVISELSDFTNALGGVNKRAIAAEQARWVSDLEIATPDPGNAVNTLSGGNQQKVVLAKWLATKPDVLILNGPTVGVDIGSKFTIHSILRELAADGMAVIIISDDISEVLTNCSRVLIMRGGQLREAVDPATTSEARLGELLAATDPQPGSSGPADNAGADQPEGGR</sequence>
<dbReference type="GO" id="GO:0016887">
    <property type="term" value="F:ATP hydrolysis activity"/>
    <property type="evidence" value="ECO:0007669"/>
    <property type="project" value="InterPro"/>
</dbReference>
<dbReference type="PANTHER" id="PTHR43790">
    <property type="entry name" value="CARBOHYDRATE TRANSPORT ATP-BINDING PROTEIN MG119-RELATED"/>
    <property type="match status" value="1"/>
</dbReference>
<evidence type="ECO:0000256" key="7">
    <source>
        <dbReference type="ARBA" id="ARBA00022967"/>
    </source>
</evidence>
<keyword evidence="1" id="KW-0813">Transport</keyword>
<keyword evidence="2" id="KW-1003">Cell membrane</keyword>
<evidence type="ECO:0000256" key="6">
    <source>
        <dbReference type="ARBA" id="ARBA00022840"/>
    </source>
</evidence>
<dbReference type="GO" id="GO:0005524">
    <property type="term" value="F:ATP binding"/>
    <property type="evidence" value="ECO:0007669"/>
    <property type="project" value="UniProtKB-KW"/>
</dbReference>
<dbReference type="PANTHER" id="PTHR43790:SF1">
    <property type="entry name" value="XYLOSE IMPORT ATP-BINDING PROTEIN XYLG"/>
    <property type="match status" value="1"/>
</dbReference>
<keyword evidence="12" id="KW-1185">Reference proteome</keyword>
<dbReference type="CDD" id="cd03216">
    <property type="entry name" value="ABC_Carb_Monos_I"/>
    <property type="match status" value="1"/>
</dbReference>
<proteinExistence type="predicted"/>
<evidence type="ECO:0000313" key="12">
    <source>
        <dbReference type="Proteomes" id="UP000095214"/>
    </source>
</evidence>
<dbReference type="CDD" id="cd03215">
    <property type="entry name" value="ABC_Carb_Monos_II"/>
    <property type="match status" value="1"/>
</dbReference>
<dbReference type="KEGG" id="phon:BH719_06290"/>
<accession>A0A1D8B2Y5</accession>
<dbReference type="InterPro" id="IPR050107">
    <property type="entry name" value="ABC_carbohydrate_import_ATPase"/>
</dbReference>
<dbReference type="PROSITE" id="PS00211">
    <property type="entry name" value="ABC_TRANSPORTER_1"/>
    <property type="match status" value="1"/>
</dbReference>
<dbReference type="RefSeq" id="WP_009743972.1">
    <property type="nucleotide sequence ID" value="NZ_CP017298.1"/>
</dbReference>
<dbReference type="InterPro" id="IPR027417">
    <property type="entry name" value="P-loop_NTPase"/>
</dbReference>
<dbReference type="Proteomes" id="UP000095214">
    <property type="component" value="Chromosome"/>
</dbReference>
<dbReference type="EMBL" id="CP017298">
    <property type="protein sequence ID" value="AOS47503.1"/>
    <property type="molecule type" value="Genomic_DNA"/>
</dbReference>
<evidence type="ECO:0000256" key="2">
    <source>
        <dbReference type="ARBA" id="ARBA00022475"/>
    </source>
</evidence>
<keyword evidence="7" id="KW-1278">Translocase</keyword>
<gene>
    <name evidence="11" type="ORF">BH719_06290</name>
</gene>
<dbReference type="PROSITE" id="PS50893">
    <property type="entry name" value="ABC_TRANSPORTER_2"/>
    <property type="match status" value="2"/>
</dbReference>
<evidence type="ECO:0000256" key="3">
    <source>
        <dbReference type="ARBA" id="ARBA00022597"/>
    </source>
</evidence>
<dbReference type="SUPFAM" id="SSF52540">
    <property type="entry name" value="P-loop containing nucleoside triphosphate hydrolases"/>
    <property type="match status" value="2"/>
</dbReference>
<organism evidence="11 12">
    <name type="scientific">Pauljensenia hongkongensis</name>
    <dbReference type="NCBI Taxonomy" id="178339"/>
    <lineage>
        <taxon>Bacteria</taxon>
        <taxon>Bacillati</taxon>
        <taxon>Actinomycetota</taxon>
        <taxon>Actinomycetes</taxon>
        <taxon>Actinomycetales</taxon>
        <taxon>Actinomycetaceae</taxon>
        <taxon>Pauljensenia</taxon>
    </lineage>
</organism>
<dbReference type="OrthoDB" id="39350at2"/>
<reference evidence="11 12" key="1">
    <citation type="submission" date="2016-09" db="EMBL/GenBank/DDBJ databases">
        <title>Complete genome sequence of Actinomyces hongkongensis HKU8.</title>
        <authorList>
            <person name="Gao Y.-X."/>
            <person name="Zhou Y.-Y."/>
            <person name="Xie Y."/>
            <person name="Wang M."/>
            <person name="Wang S.-J."/>
            <person name="Shen S.-G."/>
        </authorList>
    </citation>
    <scope>NUCLEOTIDE SEQUENCE [LARGE SCALE GENOMIC DNA]</scope>
    <source>
        <strain evidence="11 12">HKU8</strain>
    </source>
</reference>